<dbReference type="AlphaFoldDB" id="F0RUP9"/>
<dbReference type="SMART" id="SM00849">
    <property type="entry name" value="Lactamase_B"/>
    <property type="match status" value="1"/>
</dbReference>
<sequence>MKITTLVENTTNCSNLGFEHGLSLFIETESKAILFDSGASDLLLDNAQALGIDLAKADLAVLSHGHYDHSGGLASFFEKNNHAPLYVRKEAFGPFYSERNVGDYHYIGVDKSLLGSNRLVFTSAFTPICPNHTLFSRVDGTDCVPSGNSSLYRKEGDTYVVDGFSHEQYLAIQEGDVRLLVSGCSHRGILNIMKAYYDHWGFYPTHVIGGFHLYNHRTGEPEKPEVLEHIASTLLASKATFYTCHCTGEDNFLALERSMGDKVRYLAGGSILSL</sequence>
<dbReference type="InterPro" id="IPR001279">
    <property type="entry name" value="Metallo-B-lactamas"/>
</dbReference>
<reference evidence="3" key="1">
    <citation type="submission" date="2011-02" db="EMBL/GenBank/DDBJ databases">
        <title>Complete sequence of Spirochaeta sp. Buddy.</title>
        <authorList>
            <person name="Lucas S."/>
            <person name="Copeland A."/>
            <person name="Lapidus A."/>
            <person name="Cheng J.-F."/>
            <person name="Goodwin L."/>
            <person name="Pitluck S."/>
            <person name="Zeytun A."/>
            <person name="Detter J.C."/>
            <person name="Han C."/>
            <person name="Tapia R."/>
            <person name="Land M."/>
            <person name="Hauser L."/>
            <person name="Kyrpides N."/>
            <person name="Ivanova N."/>
            <person name="Mikhailova N."/>
            <person name="Pagani I."/>
            <person name="Ritalahti K.M."/>
            <person name="Loeffler F.E."/>
            <person name="Woyke T."/>
        </authorList>
    </citation>
    <scope>NUCLEOTIDE SEQUENCE [LARGE SCALE GENOMIC DNA]</scope>
    <source>
        <strain evidence="3">ATCC BAA-1886 / DSM 22777 / Buddy</strain>
    </source>
</reference>
<feature type="domain" description="Metallo-beta-lactamase" evidence="1">
    <location>
        <begin position="20"/>
        <end position="186"/>
    </location>
</feature>
<dbReference type="Pfam" id="PF00753">
    <property type="entry name" value="Lactamase_B"/>
    <property type="match status" value="1"/>
</dbReference>
<dbReference type="GO" id="GO:0016740">
    <property type="term" value="F:transferase activity"/>
    <property type="evidence" value="ECO:0007669"/>
    <property type="project" value="TreeGrafter"/>
</dbReference>
<dbReference type="InterPro" id="IPR041712">
    <property type="entry name" value="DHPS-like_MBL-fold"/>
</dbReference>
<evidence type="ECO:0000313" key="2">
    <source>
        <dbReference type="EMBL" id="ADY12477.1"/>
    </source>
</evidence>
<dbReference type="PANTHER" id="PTHR13754">
    <property type="entry name" value="METALLO-BETA-LACTAMASE SUPERFAMILY PROTEIN"/>
    <property type="match status" value="1"/>
</dbReference>
<dbReference type="eggNOG" id="COG1237">
    <property type="taxonomic scope" value="Bacteria"/>
</dbReference>
<dbReference type="STRING" id="158189.SpiBuddy_0650"/>
<name>F0RUP9_SPHGB</name>
<evidence type="ECO:0000259" key="1">
    <source>
        <dbReference type="SMART" id="SM00849"/>
    </source>
</evidence>
<dbReference type="RefSeq" id="WP_013606330.1">
    <property type="nucleotide sequence ID" value="NC_015152.1"/>
</dbReference>
<dbReference type="CDD" id="cd07713">
    <property type="entry name" value="DHPS-like_MBL-fold"/>
    <property type="match status" value="1"/>
</dbReference>
<keyword evidence="3" id="KW-1185">Reference proteome</keyword>
<dbReference type="SUPFAM" id="SSF56281">
    <property type="entry name" value="Metallo-hydrolase/oxidoreductase"/>
    <property type="match status" value="1"/>
</dbReference>
<proteinExistence type="predicted"/>
<evidence type="ECO:0000313" key="3">
    <source>
        <dbReference type="Proteomes" id="UP000008466"/>
    </source>
</evidence>
<dbReference type="EMBL" id="CP002541">
    <property type="protein sequence ID" value="ADY12477.1"/>
    <property type="molecule type" value="Genomic_DNA"/>
</dbReference>
<gene>
    <name evidence="2" type="ordered locus">SpiBuddy_0650</name>
</gene>
<dbReference type="Gene3D" id="3.60.15.10">
    <property type="entry name" value="Ribonuclease Z/Hydroxyacylglutathione hydrolase-like"/>
    <property type="match status" value="1"/>
</dbReference>
<organism evidence="2 3">
    <name type="scientific">Sphaerochaeta globosa (strain ATCC BAA-1886 / DSM 22777 / Buddy)</name>
    <name type="common">Spirochaeta sp. (strain Buddy)</name>
    <dbReference type="NCBI Taxonomy" id="158189"/>
    <lineage>
        <taxon>Bacteria</taxon>
        <taxon>Pseudomonadati</taxon>
        <taxon>Spirochaetota</taxon>
        <taxon>Spirochaetia</taxon>
        <taxon>Spirochaetales</taxon>
        <taxon>Sphaerochaetaceae</taxon>
        <taxon>Sphaerochaeta</taxon>
    </lineage>
</organism>
<dbReference type="OrthoDB" id="9803916at2"/>
<accession>F0RUP9</accession>
<dbReference type="HOGENOM" id="CLU_036012_0_0_12"/>
<dbReference type="InterPro" id="IPR036866">
    <property type="entry name" value="RibonucZ/Hydroxyglut_hydro"/>
</dbReference>
<dbReference type="KEGG" id="sbu:SpiBuddy_0650"/>
<dbReference type="PANTHER" id="PTHR13754:SF13">
    <property type="entry name" value="METALLO-BETA-LACTAMASE SUPERFAMILY PROTEIN (AFU_ORTHOLOGUE AFUA_3G07630)"/>
    <property type="match status" value="1"/>
</dbReference>
<dbReference type="Proteomes" id="UP000008466">
    <property type="component" value="Chromosome"/>
</dbReference>
<dbReference type="InterPro" id="IPR052926">
    <property type="entry name" value="Metallo-beta-lactamase_dom"/>
</dbReference>
<protein>
    <submittedName>
        <fullName evidence="2">Beta-lactamase domain protein</fullName>
    </submittedName>
</protein>